<dbReference type="Gene3D" id="1.10.3090.10">
    <property type="entry name" value="cca-adding enzyme, domain 2"/>
    <property type="match status" value="1"/>
</dbReference>
<gene>
    <name evidence="3" type="primary">pcnB</name>
    <name evidence="8" type="ORF">DI536_23365</name>
</gene>
<feature type="region of interest" description="Disordered" evidence="5">
    <location>
        <begin position="1"/>
        <end position="36"/>
    </location>
</feature>
<feature type="region of interest" description="Disordered" evidence="5">
    <location>
        <begin position="457"/>
        <end position="513"/>
    </location>
</feature>
<dbReference type="SUPFAM" id="SSF81301">
    <property type="entry name" value="Nucleotidyltransferase"/>
    <property type="match status" value="1"/>
</dbReference>
<dbReference type="Gene3D" id="3.30.460.10">
    <property type="entry name" value="Beta Polymerase, domain 2"/>
    <property type="match status" value="1"/>
</dbReference>
<keyword evidence="3" id="KW-0067">ATP-binding</keyword>
<dbReference type="GO" id="GO:1990817">
    <property type="term" value="F:poly(A) RNA polymerase activity"/>
    <property type="evidence" value="ECO:0007669"/>
    <property type="project" value="UniProtKB-UniRule"/>
</dbReference>
<feature type="active site" evidence="3">
    <location>
        <position position="75"/>
    </location>
</feature>
<evidence type="ECO:0000313" key="9">
    <source>
        <dbReference type="Proteomes" id="UP000249061"/>
    </source>
</evidence>
<sequence length="513" mass="56219">MNIETSATLPAPENTAPVTESENTAPNGEPDIEPERLDADAVRVLLRLRQHGHEAYLVGGCVRDLLIGREPKDFDIATSATPNQVKSLFRNCRLIGRRFRLAHVYFKGGKILEVSTFRAMPTIVEEPQPSEVQEGDVLSEGTENIAAADAESVVAVELGQEVPTAPVADVQDEVAPAEPDLLITEDNTFGTPVQDARRRDFTINGLFYDPSIGRVIDYVNGLRDLSRRELRTIGDPEVRLREDPVRILRAVRFAGKLGFDIESRTYAAMEGAVEDLPRCSAPRLLEETFRLLRGGHARPALHLTAALDALKTLLPPVYEYLDGQEAEGVAEYWRFVESMDESVRGGANFDDSMLLASILLPISLDEPDQGSGDEENGKPPSVAQAIEQLLSQLVQKARLPRRIAERCRMILMAQRTLAGLRRRRGGLMGFRGHPLFNESLAVFEVWVRATGEHKDQLEKWKAGGAPTPTSDAPGPKRRRRRRRRGAGGQPGAEATSGGAETTAAPAAPPPSAE</sequence>
<feature type="active site" evidence="3">
    <location>
        <position position="200"/>
    </location>
</feature>
<dbReference type="Proteomes" id="UP000249061">
    <property type="component" value="Unassembled WGS sequence"/>
</dbReference>
<feature type="compositionally biased region" description="Basic residues" evidence="5">
    <location>
        <begin position="475"/>
        <end position="485"/>
    </location>
</feature>
<evidence type="ECO:0000256" key="2">
    <source>
        <dbReference type="ARBA" id="ARBA00022741"/>
    </source>
</evidence>
<comment type="caution">
    <text evidence="8">The sequence shown here is derived from an EMBL/GenBank/DDBJ whole genome shotgun (WGS) entry which is preliminary data.</text>
</comment>
<protein>
    <recommendedName>
        <fullName evidence="3">Poly(A) polymerase I</fullName>
        <shortName evidence="3">PAP I</shortName>
        <ecNumber evidence="3">2.7.7.19</ecNumber>
    </recommendedName>
</protein>
<comment type="catalytic activity">
    <reaction evidence="3">
        <text>RNA(n) + ATP = RNA(n)-3'-adenine ribonucleotide + diphosphate</text>
        <dbReference type="Rhea" id="RHEA:11332"/>
        <dbReference type="Rhea" id="RHEA-COMP:14527"/>
        <dbReference type="Rhea" id="RHEA-COMP:17347"/>
        <dbReference type="ChEBI" id="CHEBI:30616"/>
        <dbReference type="ChEBI" id="CHEBI:33019"/>
        <dbReference type="ChEBI" id="CHEBI:140395"/>
        <dbReference type="ChEBI" id="CHEBI:173115"/>
        <dbReference type="EC" id="2.7.7.19"/>
    </reaction>
</comment>
<feature type="compositionally biased region" description="Polar residues" evidence="5">
    <location>
        <begin position="16"/>
        <end position="26"/>
    </location>
</feature>
<name>A0A2W5T4B9_9BACT</name>
<evidence type="ECO:0000259" key="7">
    <source>
        <dbReference type="Pfam" id="PF12627"/>
    </source>
</evidence>
<keyword evidence="3" id="KW-0507">mRNA processing</keyword>
<dbReference type="EMBL" id="QFQP01000023">
    <property type="protein sequence ID" value="PZR08837.1"/>
    <property type="molecule type" value="Genomic_DNA"/>
</dbReference>
<dbReference type="InterPro" id="IPR002646">
    <property type="entry name" value="PolA_pol_head_dom"/>
</dbReference>
<feature type="compositionally biased region" description="Low complexity" evidence="5">
    <location>
        <begin position="491"/>
        <end position="505"/>
    </location>
</feature>
<dbReference type="EC" id="2.7.7.19" evidence="3"/>
<dbReference type="InterPro" id="IPR010206">
    <property type="entry name" value="PolA_pol_I"/>
</dbReference>
<dbReference type="InterPro" id="IPR043519">
    <property type="entry name" value="NT_sf"/>
</dbReference>
<dbReference type="HAMAP" id="MF_00957">
    <property type="entry name" value="PolyA_pol"/>
    <property type="match status" value="1"/>
</dbReference>
<proteinExistence type="inferred from homology"/>
<dbReference type="Pfam" id="PF01743">
    <property type="entry name" value="PolyA_pol"/>
    <property type="match status" value="1"/>
</dbReference>
<dbReference type="GO" id="GO:0003723">
    <property type="term" value="F:RNA binding"/>
    <property type="evidence" value="ECO:0007669"/>
    <property type="project" value="UniProtKB-UniRule"/>
</dbReference>
<dbReference type="CDD" id="cd05398">
    <property type="entry name" value="NT_ClassII-CCAase"/>
    <property type="match status" value="1"/>
</dbReference>
<organism evidence="8 9">
    <name type="scientific">Archangium gephyra</name>
    <dbReference type="NCBI Taxonomy" id="48"/>
    <lineage>
        <taxon>Bacteria</taxon>
        <taxon>Pseudomonadati</taxon>
        <taxon>Myxococcota</taxon>
        <taxon>Myxococcia</taxon>
        <taxon>Myxococcales</taxon>
        <taxon>Cystobacterineae</taxon>
        <taxon>Archangiaceae</taxon>
        <taxon>Archangium</taxon>
    </lineage>
</organism>
<dbReference type="InterPro" id="IPR052191">
    <property type="entry name" value="tRNA_ntf/polyA_polymerase_I"/>
</dbReference>
<evidence type="ECO:0000256" key="4">
    <source>
        <dbReference type="RuleBase" id="RU003953"/>
    </source>
</evidence>
<evidence type="ECO:0000313" key="8">
    <source>
        <dbReference type="EMBL" id="PZR08837.1"/>
    </source>
</evidence>
<dbReference type="InterPro" id="IPR032828">
    <property type="entry name" value="PolyA_RNA-bd"/>
</dbReference>
<dbReference type="SUPFAM" id="SSF81891">
    <property type="entry name" value="Poly A polymerase C-terminal region-like"/>
    <property type="match status" value="1"/>
</dbReference>
<accession>A0A2W5T4B9</accession>
<feature type="domain" description="tRNA nucleotidyltransferase/poly(A) polymerase RNA and SrmB- binding" evidence="7">
    <location>
        <begin position="258"/>
        <end position="316"/>
    </location>
</feature>
<dbReference type="GO" id="GO:0006397">
    <property type="term" value="P:mRNA processing"/>
    <property type="evidence" value="ECO:0007669"/>
    <property type="project" value="UniProtKB-KW"/>
</dbReference>
<dbReference type="Pfam" id="PF12627">
    <property type="entry name" value="PolyA_pol_RNAbd"/>
    <property type="match status" value="1"/>
</dbReference>
<dbReference type="PANTHER" id="PTHR43051:SF1">
    <property type="entry name" value="POLYNUCLEOTIDE ADENYLYLTRANSFERASE FAMILY PROTEIN"/>
    <property type="match status" value="1"/>
</dbReference>
<dbReference type="PANTHER" id="PTHR43051">
    <property type="entry name" value="POLYNUCLEOTIDE ADENYLYLTRANSFERASE FAMILY PROTEIN"/>
    <property type="match status" value="1"/>
</dbReference>
<keyword evidence="3" id="KW-0804">Transcription</keyword>
<evidence type="ECO:0000256" key="1">
    <source>
        <dbReference type="ARBA" id="ARBA00022679"/>
    </source>
</evidence>
<evidence type="ECO:0000259" key="6">
    <source>
        <dbReference type="Pfam" id="PF01743"/>
    </source>
</evidence>
<dbReference type="AlphaFoldDB" id="A0A2W5T4B9"/>
<dbReference type="GO" id="GO:0043633">
    <property type="term" value="P:polyadenylation-dependent RNA catabolic process"/>
    <property type="evidence" value="ECO:0007669"/>
    <property type="project" value="InterPro"/>
</dbReference>
<reference evidence="8 9" key="1">
    <citation type="submission" date="2017-08" db="EMBL/GenBank/DDBJ databases">
        <title>Infants hospitalized years apart are colonized by the same room-sourced microbial strains.</title>
        <authorList>
            <person name="Brooks B."/>
            <person name="Olm M.R."/>
            <person name="Firek B.A."/>
            <person name="Baker R."/>
            <person name="Thomas B.C."/>
            <person name="Morowitz M.J."/>
            <person name="Banfield J.F."/>
        </authorList>
    </citation>
    <scope>NUCLEOTIDE SEQUENCE [LARGE SCALE GENOMIC DNA]</scope>
    <source>
        <strain evidence="8">S2_003_000_R2_14</strain>
    </source>
</reference>
<evidence type="ECO:0000256" key="3">
    <source>
        <dbReference type="HAMAP-Rule" id="MF_00957"/>
    </source>
</evidence>
<feature type="domain" description="Poly A polymerase head" evidence="6">
    <location>
        <begin position="55"/>
        <end position="231"/>
    </location>
</feature>
<feature type="active site" evidence="3">
    <location>
        <position position="73"/>
    </location>
</feature>
<keyword evidence="1 3" id="KW-0808">Transferase</keyword>
<keyword evidence="3 4" id="KW-0694">RNA-binding</keyword>
<comment type="function">
    <text evidence="3">Adds poly(A) tail to the 3' end of many RNAs, which usually targets these RNAs for decay. Plays a significant role in the global control of gene expression, through influencing the rate of transcript degradation, and in the general RNA quality control.</text>
</comment>
<comment type="similarity">
    <text evidence="3 4">Belongs to the tRNA nucleotidyltransferase/poly(A) polymerase family.</text>
</comment>
<evidence type="ECO:0000256" key="5">
    <source>
        <dbReference type="SAM" id="MobiDB-lite"/>
    </source>
</evidence>
<keyword evidence="2 3" id="KW-0547">Nucleotide-binding</keyword>
<dbReference type="GO" id="GO:0005524">
    <property type="term" value="F:ATP binding"/>
    <property type="evidence" value="ECO:0007669"/>
    <property type="project" value="UniProtKB-UniRule"/>
</dbReference>